<dbReference type="Pfam" id="PF02518">
    <property type="entry name" value="HATPase_c"/>
    <property type="match status" value="1"/>
</dbReference>
<evidence type="ECO:0000313" key="8">
    <source>
        <dbReference type="EMBL" id="AXK82366.1"/>
    </source>
</evidence>
<keyword evidence="9" id="KW-1185">Reference proteome</keyword>
<dbReference type="Gene3D" id="3.30.565.10">
    <property type="entry name" value="Histidine kinase-like ATPase, C-terminal domain"/>
    <property type="match status" value="1"/>
</dbReference>
<dbReference type="Proteomes" id="UP000254889">
    <property type="component" value="Chromosome"/>
</dbReference>
<proteinExistence type="predicted"/>
<evidence type="ECO:0000259" key="7">
    <source>
        <dbReference type="PROSITE" id="PS50112"/>
    </source>
</evidence>
<dbReference type="RefSeq" id="WP_115692745.1">
    <property type="nucleotide sequence ID" value="NZ_CP031417.1"/>
</dbReference>
<dbReference type="EMBL" id="CP031417">
    <property type="protein sequence ID" value="AXK82366.1"/>
    <property type="molecule type" value="Genomic_DNA"/>
</dbReference>
<dbReference type="CDD" id="cd00082">
    <property type="entry name" value="HisKA"/>
    <property type="match status" value="1"/>
</dbReference>
<dbReference type="SUPFAM" id="SSF47384">
    <property type="entry name" value="Homodimeric domain of signal transducing histidine kinase"/>
    <property type="match status" value="1"/>
</dbReference>
<dbReference type="SUPFAM" id="SSF55785">
    <property type="entry name" value="PYP-like sensor domain (PAS domain)"/>
    <property type="match status" value="2"/>
</dbReference>
<evidence type="ECO:0000256" key="1">
    <source>
        <dbReference type="ARBA" id="ARBA00000085"/>
    </source>
</evidence>
<reference evidence="8 9" key="1">
    <citation type="submission" date="2018-07" db="EMBL/GenBank/DDBJ databases">
        <authorList>
            <person name="Quirk P.G."/>
            <person name="Krulwich T.A."/>
        </authorList>
    </citation>
    <scope>NUCLEOTIDE SEQUENCE [LARGE SCALE GENOMIC DNA]</scope>
    <source>
        <strain evidence="8 9">CC-BB4</strain>
    </source>
</reference>
<dbReference type="Gene3D" id="1.10.287.130">
    <property type="match status" value="1"/>
</dbReference>
<dbReference type="PROSITE" id="PS50109">
    <property type="entry name" value="HIS_KIN"/>
    <property type="match status" value="1"/>
</dbReference>
<dbReference type="AlphaFoldDB" id="A0A345ZZL9"/>
<dbReference type="EC" id="2.7.13.3" evidence="2"/>
<evidence type="ECO:0000256" key="4">
    <source>
        <dbReference type="ARBA" id="ARBA00022679"/>
    </source>
</evidence>
<evidence type="ECO:0000259" key="6">
    <source>
        <dbReference type="PROSITE" id="PS50109"/>
    </source>
</evidence>
<feature type="domain" description="Histidine kinase" evidence="6">
    <location>
        <begin position="615"/>
        <end position="832"/>
    </location>
</feature>
<keyword evidence="3" id="KW-0597">Phosphoprotein</keyword>
<organism evidence="8 9">
    <name type="scientific">Pseudolabrys taiwanensis</name>
    <dbReference type="NCBI Taxonomy" id="331696"/>
    <lineage>
        <taxon>Bacteria</taxon>
        <taxon>Pseudomonadati</taxon>
        <taxon>Pseudomonadota</taxon>
        <taxon>Alphaproteobacteria</taxon>
        <taxon>Hyphomicrobiales</taxon>
        <taxon>Xanthobacteraceae</taxon>
        <taxon>Pseudolabrys</taxon>
    </lineage>
</organism>
<dbReference type="PANTHER" id="PTHR43047:SF72">
    <property type="entry name" value="OSMOSENSING HISTIDINE PROTEIN KINASE SLN1"/>
    <property type="match status" value="1"/>
</dbReference>
<dbReference type="GO" id="GO:0009927">
    <property type="term" value="F:histidine phosphotransfer kinase activity"/>
    <property type="evidence" value="ECO:0007669"/>
    <property type="project" value="TreeGrafter"/>
</dbReference>
<dbReference type="InterPro" id="IPR036890">
    <property type="entry name" value="HATPase_C_sf"/>
</dbReference>
<dbReference type="Pfam" id="PF00512">
    <property type="entry name" value="HisKA"/>
    <property type="match status" value="1"/>
</dbReference>
<dbReference type="InterPro" id="IPR035965">
    <property type="entry name" value="PAS-like_dom_sf"/>
</dbReference>
<evidence type="ECO:0000256" key="3">
    <source>
        <dbReference type="ARBA" id="ARBA00022553"/>
    </source>
</evidence>
<keyword evidence="5" id="KW-0418">Kinase</keyword>
<dbReference type="CDD" id="cd00075">
    <property type="entry name" value="HATPase"/>
    <property type="match status" value="1"/>
</dbReference>
<dbReference type="InterPro" id="IPR005467">
    <property type="entry name" value="His_kinase_dom"/>
</dbReference>
<dbReference type="SMART" id="SM00091">
    <property type="entry name" value="PAS"/>
    <property type="match status" value="3"/>
</dbReference>
<dbReference type="SUPFAM" id="SSF55874">
    <property type="entry name" value="ATPase domain of HSP90 chaperone/DNA topoisomerase II/histidine kinase"/>
    <property type="match status" value="1"/>
</dbReference>
<gene>
    <name evidence="8" type="ORF">DW352_18705</name>
</gene>
<evidence type="ECO:0000256" key="5">
    <source>
        <dbReference type="ARBA" id="ARBA00022777"/>
    </source>
</evidence>
<comment type="catalytic activity">
    <reaction evidence="1">
        <text>ATP + protein L-histidine = ADP + protein N-phospho-L-histidine.</text>
        <dbReference type="EC" id="2.7.13.3"/>
    </reaction>
</comment>
<evidence type="ECO:0000256" key="2">
    <source>
        <dbReference type="ARBA" id="ARBA00012438"/>
    </source>
</evidence>
<dbReference type="GO" id="GO:0000155">
    <property type="term" value="F:phosphorelay sensor kinase activity"/>
    <property type="evidence" value="ECO:0007669"/>
    <property type="project" value="InterPro"/>
</dbReference>
<evidence type="ECO:0000313" key="9">
    <source>
        <dbReference type="Proteomes" id="UP000254889"/>
    </source>
</evidence>
<keyword evidence="4" id="KW-0808">Transferase</keyword>
<dbReference type="SMART" id="SM00388">
    <property type="entry name" value="HisKA"/>
    <property type="match status" value="1"/>
</dbReference>
<dbReference type="Pfam" id="PF12860">
    <property type="entry name" value="PAS_7"/>
    <property type="match status" value="2"/>
</dbReference>
<dbReference type="OrthoDB" id="9797304at2"/>
<dbReference type="SMART" id="SM00387">
    <property type="entry name" value="HATPase_c"/>
    <property type="match status" value="1"/>
</dbReference>
<name>A0A345ZZL9_9HYPH</name>
<dbReference type="Gene3D" id="3.30.450.20">
    <property type="entry name" value="PAS domain"/>
    <property type="match status" value="3"/>
</dbReference>
<dbReference type="KEGG" id="ptaw:DW352_18705"/>
<protein>
    <recommendedName>
        <fullName evidence="2">histidine kinase</fullName>
        <ecNumber evidence="2">2.7.13.3</ecNumber>
    </recommendedName>
</protein>
<dbReference type="PRINTS" id="PR00344">
    <property type="entry name" value="BCTRLSENSOR"/>
</dbReference>
<dbReference type="InterPro" id="IPR000014">
    <property type="entry name" value="PAS"/>
</dbReference>
<dbReference type="PANTHER" id="PTHR43047">
    <property type="entry name" value="TWO-COMPONENT HISTIDINE PROTEIN KINASE"/>
    <property type="match status" value="1"/>
</dbReference>
<dbReference type="InterPro" id="IPR036097">
    <property type="entry name" value="HisK_dim/P_sf"/>
</dbReference>
<dbReference type="InterPro" id="IPR003594">
    <property type="entry name" value="HATPase_dom"/>
</dbReference>
<dbReference type="Pfam" id="PF13188">
    <property type="entry name" value="PAS_8"/>
    <property type="match status" value="1"/>
</dbReference>
<dbReference type="PROSITE" id="PS50112">
    <property type="entry name" value="PAS"/>
    <property type="match status" value="1"/>
</dbReference>
<accession>A0A345ZZL9</accession>
<dbReference type="GO" id="GO:0005886">
    <property type="term" value="C:plasma membrane"/>
    <property type="evidence" value="ECO:0007669"/>
    <property type="project" value="TreeGrafter"/>
</dbReference>
<dbReference type="InterPro" id="IPR003661">
    <property type="entry name" value="HisK_dim/P_dom"/>
</dbReference>
<sequence>MPEIIRTANERLRSRPWRGGFLTAFATINLCGTFLTPARASVGPALAVIEPLRSLAGAFGSQEMATLTLTLGLGCFAVLSTVALMRARRRNSLLESVSRDEAMALHSEIDRLKAMLMAEPQVLVAWAAAADAPDILGETSIVVPGGVPERVLAFGTWLEPAAAQQMEHAVERLRSEGHGFVMNLTTRIGRPIEAEGRAVGGSAILRLRDVSGFERDLIELAARHEKLSSDVATMRELLDSLPAPVWARDQHGQLVFVNEAYARAVEATDPTDAVSRSLELLDRNARAEVVRARAANETYAGRVPAIAAGERRIFDVVDAPAGKGSVGMALDRTEAEGMRGELARMVEAHRRVLDQLATGVAIFNVDRKLIFYNAAFRSLFELNAGFLDQNPTDSAVLDTLRANRKLPEQQNFREWKQQLYEAYRAVEPQEHMWHLPDNRTMRVVTTPNPEGGVTYLYDDVTEGLDMHRRYDALIKVQSETLDHLAEAVAVFGSDGRVRLHNPAFQRMWKLTPEALDQHPHVEAVTAWCQVQHDDNLIWRNLRGAVTAIDGREPLVARIERRDGMMIDVTTMPLPDGATLVTFQDVSDTVNVERALRERNEALVAADSIKIDFVHHVSYELRSPLTNIIGFAHILGDAAFGPLTEKQREYLGYITTSTNALLAIINNILDLATIDAGAMTLNLGEVDIRASMVAAAEGVQDRLVKSNITLDIRALPTIGSFTADERRLRQILFNLLSNAVGFSPEGETITFAAERRPDAVVFSVIDHGPGIPPEDKERVFKWFETDPRGSEHRGPGLGLSLVRSFVELHGGTVTIDSVLGQGTTVTCVFPVAQQAKQSAA</sequence>
<feature type="domain" description="PAS" evidence="7">
    <location>
        <begin position="230"/>
        <end position="263"/>
    </location>
</feature>
<dbReference type="InterPro" id="IPR004358">
    <property type="entry name" value="Sig_transdc_His_kin-like_C"/>
</dbReference>